<keyword evidence="2" id="KW-1133">Transmembrane helix</keyword>
<evidence type="ECO:0000256" key="2">
    <source>
        <dbReference type="SAM" id="Phobius"/>
    </source>
</evidence>
<protein>
    <recommendedName>
        <fullName evidence="5">Transmembrane protein</fullName>
    </recommendedName>
</protein>
<reference evidence="3 4" key="1">
    <citation type="submission" date="2016-02" db="EMBL/GenBank/DDBJ databases">
        <title>Genome analysis of coral dinoflagellate symbionts highlights evolutionary adaptations to a symbiotic lifestyle.</title>
        <authorList>
            <person name="Aranda M."/>
            <person name="Li Y."/>
            <person name="Liew Y.J."/>
            <person name="Baumgarten S."/>
            <person name="Simakov O."/>
            <person name="Wilson M."/>
            <person name="Piel J."/>
            <person name="Ashoor H."/>
            <person name="Bougouffa S."/>
            <person name="Bajic V.B."/>
            <person name="Ryu T."/>
            <person name="Ravasi T."/>
            <person name="Bayer T."/>
            <person name="Micklem G."/>
            <person name="Kim H."/>
            <person name="Bhak J."/>
            <person name="Lajeunesse T.C."/>
            <person name="Voolstra C.R."/>
        </authorList>
    </citation>
    <scope>NUCLEOTIDE SEQUENCE [LARGE SCALE GENOMIC DNA]</scope>
    <source>
        <strain evidence="3 4">CCMP2467</strain>
    </source>
</reference>
<feature type="region of interest" description="Disordered" evidence="1">
    <location>
        <begin position="1"/>
        <end position="20"/>
    </location>
</feature>
<keyword evidence="4" id="KW-1185">Reference proteome</keyword>
<feature type="transmembrane region" description="Helical" evidence="2">
    <location>
        <begin position="35"/>
        <end position="58"/>
    </location>
</feature>
<dbReference type="AlphaFoldDB" id="A0A1Q9CDT2"/>
<feature type="compositionally biased region" description="Basic and acidic residues" evidence="1">
    <location>
        <begin position="85"/>
        <end position="94"/>
    </location>
</feature>
<keyword evidence="2" id="KW-0472">Membrane</keyword>
<feature type="non-terminal residue" evidence="3">
    <location>
        <position position="133"/>
    </location>
</feature>
<comment type="caution">
    <text evidence="3">The sequence shown here is derived from an EMBL/GenBank/DDBJ whole genome shotgun (WGS) entry which is preliminary data.</text>
</comment>
<feature type="compositionally biased region" description="Basic and acidic residues" evidence="1">
    <location>
        <begin position="103"/>
        <end position="116"/>
    </location>
</feature>
<sequence>MQQLAMASRQVPGATGRRRALRHLRTPMHRAQSRLPVMLVLAVVLLLRFPLVPMAAFIGGPGDEDASFSRSPPRSPMGAGSQAAVKEKEGEKEFVQQLDEDEKGQQDQETVGERRPFWSSLAEQRKPQRALLY</sequence>
<evidence type="ECO:0000256" key="1">
    <source>
        <dbReference type="SAM" id="MobiDB-lite"/>
    </source>
</evidence>
<organism evidence="3 4">
    <name type="scientific">Symbiodinium microadriaticum</name>
    <name type="common">Dinoflagellate</name>
    <name type="synonym">Zooxanthella microadriatica</name>
    <dbReference type="NCBI Taxonomy" id="2951"/>
    <lineage>
        <taxon>Eukaryota</taxon>
        <taxon>Sar</taxon>
        <taxon>Alveolata</taxon>
        <taxon>Dinophyceae</taxon>
        <taxon>Suessiales</taxon>
        <taxon>Symbiodiniaceae</taxon>
        <taxon>Symbiodinium</taxon>
    </lineage>
</organism>
<proteinExistence type="predicted"/>
<dbReference type="EMBL" id="LSRX01001325">
    <property type="protein sequence ID" value="OLP80987.1"/>
    <property type="molecule type" value="Genomic_DNA"/>
</dbReference>
<evidence type="ECO:0000313" key="3">
    <source>
        <dbReference type="EMBL" id="OLP80987.1"/>
    </source>
</evidence>
<evidence type="ECO:0008006" key="5">
    <source>
        <dbReference type="Google" id="ProtNLM"/>
    </source>
</evidence>
<gene>
    <name evidence="3" type="ORF">AK812_SmicGene38532</name>
</gene>
<evidence type="ECO:0000313" key="4">
    <source>
        <dbReference type="Proteomes" id="UP000186817"/>
    </source>
</evidence>
<feature type="region of interest" description="Disordered" evidence="1">
    <location>
        <begin position="60"/>
        <end position="133"/>
    </location>
</feature>
<dbReference type="Proteomes" id="UP000186817">
    <property type="component" value="Unassembled WGS sequence"/>
</dbReference>
<accession>A0A1Q9CDT2</accession>
<keyword evidence="2" id="KW-0812">Transmembrane</keyword>
<name>A0A1Q9CDT2_SYMMI</name>